<reference evidence="1 2" key="1">
    <citation type="submission" date="2017-10" db="EMBL/GenBank/DDBJ databases">
        <title>Draft genome of actinobacteria isolated from guarana (Paullinia cupana (Mart.) Ducke.</title>
        <authorList>
            <person name="Siqueira K.A."/>
            <person name="Liotti R.G."/>
            <person name="Mendes T.A."/>
            <person name="Soares M.A."/>
        </authorList>
    </citation>
    <scope>NUCLEOTIDE SEQUENCE [LARGE SCALE GENOMIC DNA]</scope>
    <source>
        <strain evidence="1 2">199</strain>
    </source>
</reference>
<sequence length="102" mass="10161">MATPASAGGIGDFLSPAFGTSCVNTHSAHAQGETTYGTGAVDGDLAGIPIASPFNQCGGADLDPCAVTEPVDQSVKQAGLVGVNALNNNDILNILSRRETCG</sequence>
<accession>A0A3R8WU60</accession>
<comment type="caution">
    <text evidence="1">The sequence shown here is derived from an EMBL/GenBank/DDBJ whole genome shotgun (WGS) entry which is preliminary data.</text>
</comment>
<gene>
    <name evidence="1" type="ORF">CQW44_15050</name>
</gene>
<evidence type="ECO:0000313" key="1">
    <source>
        <dbReference type="EMBL" id="RRQ86220.1"/>
    </source>
</evidence>
<name>A0A3R8WU60_9ACTN</name>
<proteinExistence type="predicted"/>
<organism evidence="1 2">
    <name type="scientific">Streptomyces griseofuscus</name>
    <dbReference type="NCBI Taxonomy" id="146922"/>
    <lineage>
        <taxon>Bacteria</taxon>
        <taxon>Bacillati</taxon>
        <taxon>Actinomycetota</taxon>
        <taxon>Actinomycetes</taxon>
        <taxon>Kitasatosporales</taxon>
        <taxon>Streptomycetaceae</taxon>
        <taxon>Streptomyces</taxon>
    </lineage>
</organism>
<dbReference type="AlphaFoldDB" id="A0A3R8WU60"/>
<protein>
    <recommendedName>
        <fullName evidence="3">Chaplin domain-containing protein</fullName>
    </recommendedName>
</protein>
<evidence type="ECO:0000313" key="2">
    <source>
        <dbReference type="Proteomes" id="UP000276379"/>
    </source>
</evidence>
<evidence type="ECO:0008006" key="3">
    <source>
        <dbReference type="Google" id="ProtNLM"/>
    </source>
</evidence>
<dbReference type="Proteomes" id="UP000276379">
    <property type="component" value="Unassembled WGS sequence"/>
</dbReference>
<keyword evidence="2" id="KW-1185">Reference proteome</keyword>
<dbReference type="EMBL" id="PDES01000006">
    <property type="protein sequence ID" value="RRQ86220.1"/>
    <property type="molecule type" value="Genomic_DNA"/>
</dbReference>